<dbReference type="GO" id="GO:0000166">
    <property type="term" value="F:nucleotide binding"/>
    <property type="evidence" value="ECO:0007669"/>
    <property type="project" value="InterPro"/>
</dbReference>
<dbReference type="InterPro" id="IPR027417">
    <property type="entry name" value="P-loop_NTPase"/>
</dbReference>
<dbReference type="InterPro" id="IPR056955">
    <property type="entry name" value="ORC-CDC6-like"/>
</dbReference>
<organism evidence="1 2">
    <name type="scientific">Clostridium botulinum (strain Langeland / NCTC 10281 / Type F)</name>
    <dbReference type="NCBI Taxonomy" id="441772"/>
    <lineage>
        <taxon>Bacteria</taxon>
        <taxon>Bacillati</taxon>
        <taxon>Bacillota</taxon>
        <taxon>Clostridia</taxon>
        <taxon>Eubacteriales</taxon>
        <taxon>Clostridiaceae</taxon>
        <taxon>Clostridium</taxon>
    </lineage>
</organism>
<dbReference type="EMBL" id="CP000728">
    <property type="protein sequence ID" value="ABS40063.1"/>
    <property type="molecule type" value="Genomic_DNA"/>
</dbReference>
<protein>
    <submittedName>
        <fullName evidence="1">Uncharacterized protein</fullName>
    </submittedName>
</protein>
<dbReference type="RefSeq" id="WP_011987643.1">
    <property type="nucleotide sequence ID" value="NC_009699.1"/>
</dbReference>
<dbReference type="SUPFAM" id="SSF52540">
    <property type="entry name" value="P-loop containing nucleoside triphosphate hydrolases"/>
    <property type="match status" value="1"/>
</dbReference>
<dbReference type="SUPFAM" id="SSF47794">
    <property type="entry name" value="Rad51 N-terminal domain-like"/>
    <property type="match status" value="1"/>
</dbReference>
<dbReference type="KEGG" id="cbf:CLI_0771"/>
<dbReference type="InterPro" id="IPR010995">
    <property type="entry name" value="DNA_repair_Rad51/TF_NusA_a-hlx"/>
</dbReference>
<dbReference type="Pfam" id="PF24389">
    <property type="entry name" value="ORC-CDC6-like"/>
    <property type="match status" value="1"/>
</dbReference>
<evidence type="ECO:0000313" key="1">
    <source>
        <dbReference type="EMBL" id="ABS40063.1"/>
    </source>
</evidence>
<name>A7GB89_CLOBL</name>
<dbReference type="Gene3D" id="1.10.150.20">
    <property type="entry name" value="5' to 3' exonuclease, C-terminal subdomain"/>
    <property type="match status" value="1"/>
</dbReference>
<gene>
    <name evidence="1" type="ordered locus">CLI_0771</name>
</gene>
<dbReference type="AlphaFoldDB" id="A7GB89"/>
<evidence type="ECO:0000313" key="2">
    <source>
        <dbReference type="Proteomes" id="UP000002410"/>
    </source>
</evidence>
<proteinExistence type="predicted"/>
<dbReference type="Proteomes" id="UP000002410">
    <property type="component" value="Chromosome"/>
</dbReference>
<accession>A7GB89</accession>
<dbReference type="HOGENOM" id="CLU_429437_0_0_9"/>
<sequence length="637" mass="73755">MSNLQNNDLIGPLYAEAITDMNKIIESYISYTGEEDILKDKYIAPIISGNRLILSGVRGTGKTMILKTAEAALKKDLYHKVFEINEWELDESDIKILPVYMSYSGFKDDISLESQVELSPEEIRYAKEIFRGYFFMSLLQQILKVIEEMELDKNVDFNLFGLKTRFGIKKQVDNVITTFRRIGFRELVNSKKSGVDIDLKIKPLNMGGAISNEIEQSVKEITLNDMQKTSLFKETITSICNTYKIDKIMLLFDEVHYLKYLQCEFFDVLFGFRNFEKISFSISAYPAFMDYGEYFDVPDDAKELSVSSVLYKPSKIEFENPLIKLVELRLKTYGKVEYDEIISKEALELLILLVNGNPRMLLQSIDFIWRKNNQKKINSSNITQDIIIDMVNDWYIGFRDKQAKRYKTNIKKVEDFSKVITKRLNDYNKRNEVSTTFFLVNDEICNHFSDTIDLLHYSRIIDKLRIASFGGSNGTMGKMYLLNPMVGWYYGIFSKSQISNLVRYTKESLDKDKKSQFDSLKTFTSNIDEAYNISCPRYKENMCLDAKCKGAYSELWAVCPFYPGMNLEVTTPLYSQVEIEVLNLSSFLNSKLSENGINTLKDILDMNISGLKKIHQIGDVRAKNIYYATKEYIDDNL</sequence>
<reference evidence="2" key="1">
    <citation type="submission" date="2007-06" db="EMBL/GenBank/DDBJ databases">
        <authorList>
            <person name="Brinkac L.M."/>
            <person name="Daugherty S."/>
            <person name="Dodson R.J."/>
            <person name="Madupu R."/>
            <person name="Brown J.L."/>
            <person name="Bruce D."/>
            <person name="Detter C."/>
            <person name="Munk C."/>
            <person name="Smith L.A."/>
            <person name="Smith T.J."/>
            <person name="White O."/>
            <person name="Brettin T.S."/>
        </authorList>
    </citation>
    <scope>NUCLEOTIDE SEQUENCE [LARGE SCALE GENOMIC DNA]</scope>
    <source>
        <strain evidence="2">Langeland / NCTC 10281 / Type F</strain>
    </source>
</reference>